<comment type="caution">
    <text evidence="2">The sequence shown here is derived from an EMBL/GenBank/DDBJ whole genome shotgun (WGS) entry which is preliminary data.</text>
</comment>
<gene>
    <name evidence="2" type="ORF">NDU88_001230</name>
</gene>
<dbReference type="Proteomes" id="UP001066276">
    <property type="component" value="Chromosome 1_2"/>
</dbReference>
<organism evidence="2 3">
    <name type="scientific">Pleurodeles waltl</name>
    <name type="common">Iberian ribbed newt</name>
    <dbReference type="NCBI Taxonomy" id="8319"/>
    <lineage>
        <taxon>Eukaryota</taxon>
        <taxon>Metazoa</taxon>
        <taxon>Chordata</taxon>
        <taxon>Craniata</taxon>
        <taxon>Vertebrata</taxon>
        <taxon>Euteleostomi</taxon>
        <taxon>Amphibia</taxon>
        <taxon>Batrachia</taxon>
        <taxon>Caudata</taxon>
        <taxon>Salamandroidea</taxon>
        <taxon>Salamandridae</taxon>
        <taxon>Pleurodelinae</taxon>
        <taxon>Pleurodeles</taxon>
    </lineage>
</organism>
<feature type="compositionally biased region" description="Basic and acidic residues" evidence="1">
    <location>
        <begin position="193"/>
        <end position="206"/>
    </location>
</feature>
<accession>A0AAV7VVV3</accession>
<evidence type="ECO:0000313" key="3">
    <source>
        <dbReference type="Proteomes" id="UP001066276"/>
    </source>
</evidence>
<evidence type="ECO:0000256" key="1">
    <source>
        <dbReference type="SAM" id="MobiDB-lite"/>
    </source>
</evidence>
<keyword evidence="3" id="KW-1185">Reference proteome</keyword>
<dbReference type="EMBL" id="JANPWB010000002">
    <property type="protein sequence ID" value="KAJ1205804.1"/>
    <property type="molecule type" value="Genomic_DNA"/>
</dbReference>
<reference evidence="2" key="1">
    <citation type="journal article" date="2022" name="bioRxiv">
        <title>Sequencing and chromosome-scale assembly of the giantPleurodeles waltlgenome.</title>
        <authorList>
            <person name="Brown T."/>
            <person name="Elewa A."/>
            <person name="Iarovenko S."/>
            <person name="Subramanian E."/>
            <person name="Araus A.J."/>
            <person name="Petzold A."/>
            <person name="Susuki M."/>
            <person name="Suzuki K.-i.T."/>
            <person name="Hayashi T."/>
            <person name="Toyoda A."/>
            <person name="Oliveira C."/>
            <person name="Osipova E."/>
            <person name="Leigh N.D."/>
            <person name="Simon A."/>
            <person name="Yun M.H."/>
        </authorList>
    </citation>
    <scope>NUCLEOTIDE SEQUENCE</scope>
    <source>
        <strain evidence="2">20211129_DDA</strain>
        <tissue evidence="2">Liver</tissue>
    </source>
</reference>
<feature type="region of interest" description="Disordered" evidence="1">
    <location>
        <begin position="189"/>
        <end position="220"/>
    </location>
</feature>
<protein>
    <submittedName>
        <fullName evidence="2">Uncharacterized protein</fullName>
    </submittedName>
</protein>
<proteinExistence type="predicted"/>
<evidence type="ECO:0000313" key="2">
    <source>
        <dbReference type="EMBL" id="KAJ1205804.1"/>
    </source>
</evidence>
<name>A0AAV7VVV3_PLEWA</name>
<dbReference type="AlphaFoldDB" id="A0AAV7VVV3"/>
<sequence>MDTAITSLAMENKSTRLEIAGFQSCVTGLKHQMVTTVDLVHTVLDKDQELLFLRSKLIDLEDRSQRDILPKLTEIVFKLLLEFQRAHSLGPKRKLCPIIACLLRHEQVRQLLSVSRAHRPFKTDDSEIRITGDFSKEANECLRGFLALQTRMRQLEVCETMDHQQWISKNFYDQEDLQIYLDSLQSQSMDTMDSDRPLRPSCDNRDTSLPLPSQERPGRF</sequence>